<dbReference type="RefSeq" id="XP_018142107.1">
    <property type="nucleotide sequence ID" value="XM_018294010.1"/>
</dbReference>
<dbReference type="KEGG" id="pchm:VFPPC_16257"/>
<feature type="compositionally biased region" description="Basic residues" evidence="1">
    <location>
        <begin position="1"/>
        <end position="15"/>
    </location>
</feature>
<keyword evidence="3" id="KW-1185">Reference proteome</keyword>
<organism evidence="2 3">
    <name type="scientific">Pochonia chlamydosporia 170</name>
    <dbReference type="NCBI Taxonomy" id="1380566"/>
    <lineage>
        <taxon>Eukaryota</taxon>
        <taxon>Fungi</taxon>
        <taxon>Dikarya</taxon>
        <taxon>Ascomycota</taxon>
        <taxon>Pezizomycotina</taxon>
        <taxon>Sordariomycetes</taxon>
        <taxon>Hypocreomycetidae</taxon>
        <taxon>Hypocreales</taxon>
        <taxon>Clavicipitaceae</taxon>
        <taxon>Pochonia</taxon>
    </lineage>
</organism>
<name>A0A179FIG1_METCM</name>
<accession>A0A179FIG1</accession>
<proteinExistence type="predicted"/>
<feature type="region of interest" description="Disordered" evidence="1">
    <location>
        <begin position="1"/>
        <end position="30"/>
    </location>
</feature>
<protein>
    <recommendedName>
        <fullName evidence="4">NADH:ubiquinone oxidoreductase kD subunit</fullName>
    </recommendedName>
</protein>
<dbReference type="STRING" id="1380566.A0A179FIG1"/>
<evidence type="ECO:0000313" key="3">
    <source>
        <dbReference type="Proteomes" id="UP000078397"/>
    </source>
</evidence>
<comment type="caution">
    <text evidence="2">The sequence shown here is derived from an EMBL/GenBank/DDBJ whole genome shotgun (WGS) entry which is preliminary data.</text>
</comment>
<dbReference type="EMBL" id="LSBJ02000005">
    <property type="protein sequence ID" value="OAQ64793.1"/>
    <property type="molecule type" value="Genomic_DNA"/>
</dbReference>
<dbReference type="PANTHER" id="PTHR39218:SF1">
    <property type="entry name" value="OXIDOREDUCTASE 14 KDA SUBUNIT, PUTATIVE (AFU_ORTHOLOGUE AFUA_1G12110)-RELATED"/>
    <property type="match status" value="1"/>
</dbReference>
<reference evidence="2 3" key="1">
    <citation type="journal article" date="2016" name="PLoS Pathog.">
        <title>Biosynthesis of antibiotic leucinostatins in bio-control fungus Purpureocillium lilacinum and their inhibition on phytophthora revealed by genome mining.</title>
        <authorList>
            <person name="Wang G."/>
            <person name="Liu Z."/>
            <person name="Lin R."/>
            <person name="Li E."/>
            <person name="Mao Z."/>
            <person name="Ling J."/>
            <person name="Yang Y."/>
            <person name="Yin W.B."/>
            <person name="Xie B."/>
        </authorList>
    </citation>
    <scope>NUCLEOTIDE SEQUENCE [LARGE SCALE GENOMIC DNA]</scope>
    <source>
        <strain evidence="2">170</strain>
    </source>
</reference>
<dbReference type="PANTHER" id="PTHR39218">
    <property type="entry name" value="OXIDOREDUCTASE 14 KDA SUBUNIT, PUTATIVE (AFU_ORTHOLOGUE AFUA_1G12110)-RELATED"/>
    <property type="match status" value="1"/>
</dbReference>
<gene>
    <name evidence="2" type="ORF">VFPPC_16257</name>
</gene>
<dbReference type="OrthoDB" id="2141050at2759"/>
<dbReference type="Proteomes" id="UP000078397">
    <property type="component" value="Unassembled WGS sequence"/>
</dbReference>
<evidence type="ECO:0008006" key="4">
    <source>
        <dbReference type="Google" id="ProtNLM"/>
    </source>
</evidence>
<dbReference type="GeneID" id="28858004"/>
<dbReference type="AlphaFoldDB" id="A0A179FIG1"/>
<evidence type="ECO:0000256" key="1">
    <source>
        <dbReference type="SAM" id="MobiDB-lite"/>
    </source>
</evidence>
<evidence type="ECO:0000313" key="2">
    <source>
        <dbReference type="EMBL" id="OAQ64793.1"/>
    </source>
</evidence>
<sequence length="128" mass="14680">MASKLHHQRPHHHEHQHFGNHQLPPLPPLNRLPSDQLPTMVHRIAFWSCLAVRFWQVGIEMRPFFNKSSLWAYPAYALGGASFGYWLQGIDDKQSAMLSERKAFLLEKRKRKAEREAAEAEGAAGALQ</sequence>